<keyword evidence="2" id="KW-0472">Membrane</keyword>
<accession>A0A133ULV1</accession>
<comment type="caution">
    <text evidence="4">The sequence shown here is derived from an EMBL/GenBank/DDBJ whole genome shotgun (WGS) entry which is preliminary data.</text>
</comment>
<reference evidence="4 5" key="1">
    <citation type="journal article" date="2016" name="Sci. Rep.">
        <title>Metabolic traits of an uncultured archaeal lineage -MSBL1- from brine pools of the Red Sea.</title>
        <authorList>
            <person name="Mwirichia R."/>
            <person name="Alam I."/>
            <person name="Rashid M."/>
            <person name="Vinu M."/>
            <person name="Ba-Alawi W."/>
            <person name="Anthony Kamau A."/>
            <person name="Kamanda Ngugi D."/>
            <person name="Goker M."/>
            <person name="Klenk H.P."/>
            <person name="Bajic V."/>
            <person name="Stingl U."/>
        </authorList>
    </citation>
    <scope>NUCLEOTIDE SEQUENCE [LARGE SCALE GENOMIC DNA]</scope>
    <source>
        <strain evidence="4">SCGC-AAA259I07</strain>
    </source>
</reference>
<keyword evidence="5" id="KW-1185">Reference proteome</keyword>
<keyword evidence="2" id="KW-0812">Transmembrane</keyword>
<name>A0A133ULV1_9EURY</name>
<proteinExistence type="predicted"/>
<dbReference type="EMBL" id="LHXQ01000015">
    <property type="protein sequence ID" value="KXA95100.1"/>
    <property type="molecule type" value="Genomic_DNA"/>
</dbReference>
<evidence type="ECO:0000259" key="3">
    <source>
        <dbReference type="Pfam" id="PF09851"/>
    </source>
</evidence>
<keyword evidence="1" id="KW-0175">Coiled coil</keyword>
<feature type="transmembrane region" description="Helical" evidence="2">
    <location>
        <begin position="6"/>
        <end position="32"/>
    </location>
</feature>
<dbReference type="AlphaFoldDB" id="A0A133ULV1"/>
<keyword evidence="2" id="KW-1133">Transmembrane helix</keyword>
<sequence>MMGGAGWFAWLLPILFPAFIIGGVILLIIFVVKTGTESSSGQKKTPLEILDERYARAEIEEEEYEQRRRKLETYTEKN</sequence>
<dbReference type="Pfam" id="PF09851">
    <property type="entry name" value="SHOCT"/>
    <property type="match status" value="1"/>
</dbReference>
<evidence type="ECO:0000313" key="5">
    <source>
        <dbReference type="Proteomes" id="UP000070155"/>
    </source>
</evidence>
<protein>
    <recommendedName>
        <fullName evidence="3">SHOCT domain-containing protein</fullName>
    </recommendedName>
</protein>
<dbReference type="InterPro" id="IPR018649">
    <property type="entry name" value="SHOCT"/>
</dbReference>
<feature type="coiled-coil region" evidence="1">
    <location>
        <begin position="47"/>
        <end position="77"/>
    </location>
</feature>
<dbReference type="Proteomes" id="UP000070155">
    <property type="component" value="Unassembled WGS sequence"/>
</dbReference>
<evidence type="ECO:0000256" key="2">
    <source>
        <dbReference type="SAM" id="Phobius"/>
    </source>
</evidence>
<feature type="domain" description="SHOCT" evidence="3">
    <location>
        <begin position="45"/>
        <end position="71"/>
    </location>
</feature>
<evidence type="ECO:0000313" key="4">
    <source>
        <dbReference type="EMBL" id="KXA95100.1"/>
    </source>
</evidence>
<evidence type="ECO:0000256" key="1">
    <source>
        <dbReference type="SAM" id="Coils"/>
    </source>
</evidence>
<organism evidence="4 5">
    <name type="scientific">candidate division MSBL1 archaeon SCGC-AAA259I07</name>
    <dbReference type="NCBI Taxonomy" id="1698266"/>
    <lineage>
        <taxon>Archaea</taxon>
        <taxon>Methanobacteriati</taxon>
        <taxon>Methanobacteriota</taxon>
        <taxon>candidate division MSBL1</taxon>
    </lineage>
</organism>
<gene>
    <name evidence="4" type="ORF">AKJ36_01530</name>
</gene>